<dbReference type="GO" id="GO:0043531">
    <property type="term" value="F:ADP binding"/>
    <property type="evidence" value="ECO:0007669"/>
    <property type="project" value="InterPro"/>
</dbReference>
<dbReference type="Proteomes" id="UP000324897">
    <property type="component" value="Unassembled WGS sequence"/>
</dbReference>
<dbReference type="Gene3D" id="1.10.10.10">
    <property type="entry name" value="Winged helix-like DNA-binding domain superfamily/Winged helix DNA-binding domain"/>
    <property type="match status" value="1"/>
</dbReference>
<keyword evidence="3" id="KW-0677">Repeat</keyword>
<dbReference type="PANTHER" id="PTHR23155:SF1075">
    <property type="entry name" value="OS06G0644300 PROTEIN"/>
    <property type="match status" value="1"/>
</dbReference>
<dbReference type="InterPro" id="IPR042197">
    <property type="entry name" value="Apaf_helical"/>
</dbReference>
<dbReference type="GO" id="GO:0098542">
    <property type="term" value="P:defense response to other organism"/>
    <property type="evidence" value="ECO:0007669"/>
    <property type="project" value="TreeGrafter"/>
</dbReference>
<evidence type="ECO:0000256" key="2">
    <source>
        <dbReference type="ARBA" id="ARBA00022614"/>
    </source>
</evidence>
<feature type="domain" description="Disease resistance N-terminal" evidence="7">
    <location>
        <begin position="12"/>
        <end position="94"/>
    </location>
</feature>
<sequence>MAEIGGMLAASVLKMAAGKMAEAAGDRVLLQGRFDEDLEDMEDTVESIQAVLEDAERQSVVNASVRLWLKRLTRASNDISDMFDEFEVNKTRNSALRKIKVLNSCLKLGPEVGMASKMKKEYGIGGMGKTALAQGQLSNTQGQDAGPSAPKNILIVLDDPWEEGDSKLTDLKDFLKMVGNGCKVHAIVTTRYAGIAEKIKENEAYKIKPLSPFTCWTIIKQIVGFEDRTDKEILKEIGISIAEKCDGVALAARTIGYLLKSRDLTGWVSVQKSGIWNASKSGSSPYDNVLASLKLSYSNMPAYLRLCFAYCAIFPKGHNMAKHDLIYQWAALGFVNSSDEISFWQNGENCIKQLVDMSFFQHSKSPWVSYFLLHTSVFSFD</sequence>
<dbReference type="Gramene" id="TVU22652">
    <property type="protein sequence ID" value="TVU22652"/>
    <property type="gene ID" value="EJB05_32367"/>
</dbReference>
<evidence type="ECO:0000259" key="8">
    <source>
        <dbReference type="Pfam" id="PF23559"/>
    </source>
</evidence>
<keyword evidence="10" id="KW-1185">Reference proteome</keyword>
<accession>A0A5J9UG99</accession>
<dbReference type="Pfam" id="PF23559">
    <property type="entry name" value="WHD_DRP"/>
    <property type="match status" value="1"/>
</dbReference>
<evidence type="ECO:0000256" key="1">
    <source>
        <dbReference type="ARBA" id="ARBA00008894"/>
    </source>
</evidence>
<dbReference type="AlphaFoldDB" id="A0A5J9UG99"/>
<dbReference type="InterPro" id="IPR044974">
    <property type="entry name" value="Disease_R_plants"/>
</dbReference>
<evidence type="ECO:0000256" key="4">
    <source>
        <dbReference type="ARBA" id="ARBA00022741"/>
    </source>
</evidence>
<keyword evidence="4" id="KW-0547">Nucleotide-binding</keyword>
<proteinExistence type="inferred from homology"/>
<dbReference type="EMBL" id="RWGY01000026">
    <property type="protein sequence ID" value="TVU22652.1"/>
    <property type="molecule type" value="Genomic_DNA"/>
</dbReference>
<dbReference type="InterPro" id="IPR041118">
    <property type="entry name" value="Rx_N"/>
</dbReference>
<feature type="domain" description="NB-ARC" evidence="6">
    <location>
        <begin position="151"/>
        <end position="224"/>
    </location>
</feature>
<dbReference type="InterPro" id="IPR036388">
    <property type="entry name" value="WH-like_DNA-bd_sf"/>
</dbReference>
<name>A0A5J9UG99_9POAL</name>
<evidence type="ECO:0000256" key="3">
    <source>
        <dbReference type="ARBA" id="ARBA00022737"/>
    </source>
</evidence>
<feature type="domain" description="Disease resistance protein winged helix" evidence="8">
    <location>
        <begin position="313"/>
        <end position="375"/>
    </location>
</feature>
<evidence type="ECO:0000259" key="7">
    <source>
        <dbReference type="Pfam" id="PF18052"/>
    </source>
</evidence>
<dbReference type="Gene3D" id="3.40.50.300">
    <property type="entry name" value="P-loop containing nucleotide triphosphate hydrolases"/>
    <property type="match status" value="1"/>
</dbReference>
<dbReference type="Gene3D" id="1.20.5.4130">
    <property type="match status" value="1"/>
</dbReference>
<dbReference type="InterPro" id="IPR002182">
    <property type="entry name" value="NB-ARC"/>
</dbReference>
<evidence type="ECO:0000313" key="10">
    <source>
        <dbReference type="Proteomes" id="UP000324897"/>
    </source>
</evidence>
<evidence type="ECO:0008006" key="11">
    <source>
        <dbReference type="Google" id="ProtNLM"/>
    </source>
</evidence>
<dbReference type="InterPro" id="IPR027417">
    <property type="entry name" value="P-loop_NTPase"/>
</dbReference>
<dbReference type="Gene3D" id="1.10.8.430">
    <property type="entry name" value="Helical domain of apoptotic protease-activating factors"/>
    <property type="match status" value="1"/>
</dbReference>
<gene>
    <name evidence="9" type="ORF">EJB05_32367</name>
</gene>
<comment type="similarity">
    <text evidence="1">Belongs to the disease resistance NB-LRR family.</text>
</comment>
<keyword evidence="5" id="KW-0611">Plant defense</keyword>
<evidence type="ECO:0000259" key="6">
    <source>
        <dbReference type="Pfam" id="PF00931"/>
    </source>
</evidence>
<dbReference type="OrthoDB" id="676015at2759"/>
<reference evidence="9 10" key="1">
    <citation type="journal article" date="2019" name="Sci. Rep.">
        <title>A high-quality genome of Eragrostis curvula grass provides insights into Poaceae evolution and supports new strategies to enhance forage quality.</title>
        <authorList>
            <person name="Carballo J."/>
            <person name="Santos B.A.C.M."/>
            <person name="Zappacosta D."/>
            <person name="Garbus I."/>
            <person name="Selva J.P."/>
            <person name="Gallo C.A."/>
            <person name="Diaz A."/>
            <person name="Albertini E."/>
            <person name="Caccamo M."/>
            <person name="Echenique V."/>
        </authorList>
    </citation>
    <scope>NUCLEOTIDE SEQUENCE [LARGE SCALE GENOMIC DNA]</scope>
    <source>
        <strain evidence="10">cv. Victoria</strain>
        <tissue evidence="9">Leaf</tissue>
    </source>
</reference>
<comment type="caution">
    <text evidence="9">The sequence shown here is derived from an EMBL/GenBank/DDBJ whole genome shotgun (WGS) entry which is preliminary data.</text>
</comment>
<dbReference type="SUPFAM" id="SSF52540">
    <property type="entry name" value="P-loop containing nucleoside triphosphate hydrolases"/>
    <property type="match status" value="1"/>
</dbReference>
<dbReference type="Pfam" id="PF00931">
    <property type="entry name" value="NB-ARC"/>
    <property type="match status" value="1"/>
</dbReference>
<dbReference type="Pfam" id="PF18052">
    <property type="entry name" value="Rx_N"/>
    <property type="match status" value="1"/>
</dbReference>
<dbReference type="InterPro" id="IPR058922">
    <property type="entry name" value="WHD_DRP"/>
</dbReference>
<feature type="non-terminal residue" evidence="9">
    <location>
        <position position="1"/>
    </location>
</feature>
<protein>
    <recommendedName>
        <fullName evidence="11">Rx N-terminal domain-containing protein</fullName>
    </recommendedName>
</protein>
<evidence type="ECO:0000256" key="5">
    <source>
        <dbReference type="ARBA" id="ARBA00022821"/>
    </source>
</evidence>
<evidence type="ECO:0000313" key="9">
    <source>
        <dbReference type="EMBL" id="TVU22652.1"/>
    </source>
</evidence>
<keyword evidence="2" id="KW-0433">Leucine-rich repeat</keyword>
<dbReference type="PANTHER" id="PTHR23155">
    <property type="entry name" value="DISEASE RESISTANCE PROTEIN RP"/>
    <property type="match status" value="1"/>
</dbReference>
<organism evidence="9 10">
    <name type="scientific">Eragrostis curvula</name>
    <name type="common">weeping love grass</name>
    <dbReference type="NCBI Taxonomy" id="38414"/>
    <lineage>
        <taxon>Eukaryota</taxon>
        <taxon>Viridiplantae</taxon>
        <taxon>Streptophyta</taxon>
        <taxon>Embryophyta</taxon>
        <taxon>Tracheophyta</taxon>
        <taxon>Spermatophyta</taxon>
        <taxon>Magnoliopsida</taxon>
        <taxon>Liliopsida</taxon>
        <taxon>Poales</taxon>
        <taxon>Poaceae</taxon>
        <taxon>PACMAD clade</taxon>
        <taxon>Chloridoideae</taxon>
        <taxon>Eragrostideae</taxon>
        <taxon>Eragrostidinae</taxon>
        <taxon>Eragrostis</taxon>
    </lineage>
</organism>